<evidence type="ECO:0000313" key="2">
    <source>
        <dbReference type="EMBL" id="TKS56421.1"/>
    </source>
</evidence>
<dbReference type="Gene3D" id="3.40.250.10">
    <property type="entry name" value="Rhodanese-like domain"/>
    <property type="match status" value="1"/>
</dbReference>
<evidence type="ECO:0000259" key="1">
    <source>
        <dbReference type="PROSITE" id="PS50206"/>
    </source>
</evidence>
<dbReference type="OrthoDB" id="9808735at2"/>
<comment type="caution">
    <text evidence="2">The sequence shown here is derived from an EMBL/GenBank/DDBJ whole genome shotgun (WGS) entry which is preliminary data.</text>
</comment>
<dbReference type="EMBL" id="SWMU01000002">
    <property type="protein sequence ID" value="TKS56421.1"/>
    <property type="molecule type" value="Genomic_DNA"/>
</dbReference>
<keyword evidence="3" id="KW-1185">Reference proteome</keyword>
<protein>
    <submittedName>
        <fullName evidence="2">Rhodanese-like domain-containing protein</fullName>
    </submittedName>
</protein>
<proteinExistence type="predicted"/>
<dbReference type="AlphaFoldDB" id="A0A4U5TRI8"/>
<feature type="domain" description="Rhodanese" evidence="1">
    <location>
        <begin position="37"/>
        <end position="121"/>
    </location>
</feature>
<dbReference type="InterPro" id="IPR036873">
    <property type="entry name" value="Rhodanese-like_dom_sf"/>
</dbReference>
<dbReference type="PANTHER" id="PTHR44086:SF10">
    <property type="entry name" value="THIOSULFATE SULFURTRANSFERASE_RHODANESE-LIKE DOMAIN-CONTAINING PROTEIN 3"/>
    <property type="match status" value="1"/>
</dbReference>
<dbReference type="PANTHER" id="PTHR44086">
    <property type="entry name" value="THIOSULFATE SULFURTRANSFERASE RDL2, MITOCHONDRIAL-RELATED"/>
    <property type="match status" value="1"/>
</dbReference>
<gene>
    <name evidence="2" type="ORF">FCN74_05090</name>
</gene>
<dbReference type="CDD" id="cd00158">
    <property type="entry name" value="RHOD"/>
    <property type="match status" value="1"/>
</dbReference>
<dbReference type="SMART" id="SM00450">
    <property type="entry name" value="RHOD"/>
    <property type="match status" value="1"/>
</dbReference>
<dbReference type="GO" id="GO:0004792">
    <property type="term" value="F:thiosulfate-cyanide sulfurtransferase activity"/>
    <property type="evidence" value="ECO:0007669"/>
    <property type="project" value="TreeGrafter"/>
</dbReference>
<name>A0A4U5TRI8_9FLAO</name>
<accession>A0A4U5TRI8</accession>
<dbReference type="InterPro" id="IPR001763">
    <property type="entry name" value="Rhodanese-like_dom"/>
</dbReference>
<dbReference type="Proteomes" id="UP000306552">
    <property type="component" value="Unassembled WGS sequence"/>
</dbReference>
<evidence type="ECO:0000313" key="3">
    <source>
        <dbReference type="Proteomes" id="UP000306552"/>
    </source>
</evidence>
<organism evidence="2 3">
    <name type="scientific">Mesohalobacter halotolerans</name>
    <dbReference type="NCBI Taxonomy" id="1883405"/>
    <lineage>
        <taxon>Bacteria</taxon>
        <taxon>Pseudomonadati</taxon>
        <taxon>Bacteroidota</taxon>
        <taxon>Flavobacteriia</taxon>
        <taxon>Flavobacteriales</taxon>
        <taxon>Flavobacteriaceae</taxon>
        <taxon>Mesohalobacter</taxon>
    </lineage>
</organism>
<dbReference type="SUPFAM" id="SSF52821">
    <property type="entry name" value="Rhodanese/Cell cycle control phosphatase"/>
    <property type="match status" value="1"/>
</dbReference>
<reference evidence="2 3" key="1">
    <citation type="submission" date="2019-04" db="EMBL/GenBank/DDBJ databases">
        <title>Psychroflexus halotolerans sp. nov., isolated from a marine solar saltern.</title>
        <authorList>
            <person name="Feng X."/>
        </authorList>
    </citation>
    <scope>NUCLEOTIDE SEQUENCE [LARGE SCALE GENOMIC DNA]</scope>
    <source>
        <strain evidence="2 3">WDS2C27</strain>
    </source>
</reference>
<dbReference type="Pfam" id="PF00581">
    <property type="entry name" value="Rhodanese"/>
    <property type="match status" value="1"/>
</dbReference>
<sequence length="122" mass="14069">MVFLCKIFNMSFLSKLFREQSNVKNITAASLKQFINSHTKLKLIDVRSTAEHNRQNIKGSINIDVFDSNFEDLCETKVNINEPVLLYCRSGQRSMTAARKLEKMGYKDIYNLKGGMIAWSRL</sequence>
<dbReference type="PROSITE" id="PS50206">
    <property type="entry name" value="RHODANESE_3"/>
    <property type="match status" value="1"/>
</dbReference>